<feature type="transmembrane region" description="Helical" evidence="5">
    <location>
        <begin position="582"/>
        <end position="608"/>
    </location>
</feature>
<evidence type="ECO:0000313" key="7">
    <source>
        <dbReference type="EMBL" id="KFK38132.1"/>
    </source>
</evidence>
<dbReference type="Pfam" id="PF23113">
    <property type="entry name" value="MARCHF6_C"/>
    <property type="match status" value="1"/>
</dbReference>
<feature type="transmembrane region" description="Helical" evidence="5">
    <location>
        <begin position="111"/>
        <end position="130"/>
    </location>
</feature>
<keyword evidence="5" id="KW-0812">Transmembrane</keyword>
<proteinExistence type="predicted"/>
<feature type="transmembrane region" description="Helical" evidence="5">
    <location>
        <begin position="264"/>
        <end position="285"/>
    </location>
</feature>
<dbReference type="eggNOG" id="KOG1609">
    <property type="taxonomic scope" value="Eukaryota"/>
</dbReference>
<feature type="domain" description="RING-CH-type" evidence="6">
    <location>
        <begin position="19"/>
        <end position="80"/>
    </location>
</feature>
<feature type="region of interest" description="Disordered" evidence="4">
    <location>
        <begin position="1"/>
        <end position="21"/>
    </location>
</feature>
<dbReference type="EMBL" id="CM002871">
    <property type="protein sequence ID" value="KFK38132.1"/>
    <property type="molecule type" value="Genomic_DNA"/>
</dbReference>
<keyword evidence="8" id="KW-1185">Reference proteome</keyword>
<keyword evidence="1" id="KW-0479">Metal-binding</keyword>
<dbReference type="Pfam" id="PF12906">
    <property type="entry name" value="RINGv"/>
    <property type="match status" value="1"/>
</dbReference>
<evidence type="ECO:0000256" key="3">
    <source>
        <dbReference type="ARBA" id="ARBA00022833"/>
    </source>
</evidence>
<feature type="transmembrane region" description="Helical" evidence="5">
    <location>
        <begin position="458"/>
        <end position="476"/>
    </location>
</feature>
<feature type="transmembrane region" description="Helical" evidence="5">
    <location>
        <begin position="150"/>
        <end position="171"/>
    </location>
</feature>
<dbReference type="InterPro" id="IPR056521">
    <property type="entry name" value="MARCHF6-like_C"/>
</dbReference>
<gene>
    <name evidence="7" type="ordered locus">AALP_Aa3g073800</name>
</gene>
<keyword evidence="3" id="KW-0862">Zinc</keyword>
<evidence type="ECO:0000256" key="2">
    <source>
        <dbReference type="ARBA" id="ARBA00022771"/>
    </source>
</evidence>
<dbReference type="Gene3D" id="3.30.40.10">
    <property type="entry name" value="Zinc/RING finger domain, C3HC4 (zinc finger)"/>
    <property type="match status" value="1"/>
</dbReference>
<feature type="transmembrane region" description="Helical" evidence="5">
    <location>
        <begin position="628"/>
        <end position="649"/>
    </location>
</feature>
<evidence type="ECO:0000256" key="5">
    <source>
        <dbReference type="SAM" id="Phobius"/>
    </source>
</evidence>
<feature type="transmembrane region" description="Helical" evidence="5">
    <location>
        <begin position="407"/>
        <end position="427"/>
    </location>
</feature>
<keyword evidence="2" id="KW-0863">Zinc-finger</keyword>
<feature type="transmembrane region" description="Helical" evidence="5">
    <location>
        <begin position="329"/>
        <end position="350"/>
    </location>
</feature>
<sequence>MEVAQEITEIGGYKPEDSDEEEEDDLCRICRSPEEPGNPLRYPCACRGSMKYVHQECINLWLNRRGYKQCEVCGRNYSFVPVYSENAPERLPCHEFVKGVVVRALPYVRMMVPWVVAFLLNTYCSWLHPLGKVVAFEHRRVLGISWKSAYLLNGLIYNALIVYFMVLFIFVGTPIEELIAKIFPGGFHAEILIENFLGHGVASRVARLLWKYKRIMCDWCHSHLHNFLGEPPRLVGVALHEFGAIGRLLFFLDYNAFAGLTISIYMSFLFVLLPFFTGLIVLATVEGSYLSNNSPIILGYMILLSISFAYFGIFFTLRQISFPAIVRWFSLGYHFITVKLPCLVWVFLIATWKNMFVVVKGTFVLGLKIGVLPWIIGCWLDLCTFSMSGTTVSRRIEILSDYPALMGIYWMIGYFCVVNAYNFMYLIQEIIRKRAFCFLLDIRDPDYKITNLNLGQTLFAFASHGILLVILLHLPIKTITLISPSFFPLQFWAYDQRFMLVAISGYMLIMNASIAWLDSVIRPAITPSVHNWIITVSSWLQQMDDDPWLYAIAEGSVVSLYGSQNAENDIDDHRDNRLMLRLAMLLILAALTLFLVSTTFMALPILLGRAFFYSFSFIIRFRLKHDDFYAFWIGSCILRVIYISTCFVFDHIWTGRTDLLLKYVLIWTRNGLFFSIWISVIPGLLGLLIDLMIIIPYRVPLNESPVYFLIQDWLIGVVVLHIWTFLAMLTPVNCFATKACRTKLERIRDVGINSLPSMWLLRDVIGSIINTLLTTLSIPYMLVKSLFPLLGFSQSDNAAIERFIWPVLLALIAIWFITKKTYDLTVYLHQLVFDDRYVVGKRVGDLTEDL</sequence>
<feature type="transmembrane region" description="Helical" evidence="5">
    <location>
        <begin position="713"/>
        <end position="736"/>
    </location>
</feature>
<dbReference type="GO" id="GO:0008270">
    <property type="term" value="F:zinc ion binding"/>
    <property type="evidence" value="ECO:0007669"/>
    <property type="project" value="UniProtKB-KW"/>
</dbReference>
<name>A0A087H7N0_ARAAL</name>
<dbReference type="PROSITE" id="PS51292">
    <property type="entry name" value="ZF_RING_CH"/>
    <property type="match status" value="1"/>
</dbReference>
<reference evidence="8" key="1">
    <citation type="journal article" date="2015" name="Nat. Plants">
        <title>Genome expansion of Arabis alpina linked with retrotransposition and reduced symmetric DNA methylation.</title>
        <authorList>
            <person name="Willing E.M."/>
            <person name="Rawat V."/>
            <person name="Mandakova T."/>
            <person name="Maumus F."/>
            <person name="James G.V."/>
            <person name="Nordstroem K.J."/>
            <person name="Becker C."/>
            <person name="Warthmann N."/>
            <person name="Chica C."/>
            <person name="Szarzynska B."/>
            <person name="Zytnicki M."/>
            <person name="Albani M.C."/>
            <person name="Kiefer C."/>
            <person name="Bergonzi S."/>
            <person name="Castaings L."/>
            <person name="Mateos J.L."/>
            <person name="Berns M.C."/>
            <person name="Bujdoso N."/>
            <person name="Piofczyk T."/>
            <person name="de Lorenzo L."/>
            <person name="Barrero-Sicilia C."/>
            <person name="Mateos I."/>
            <person name="Piednoel M."/>
            <person name="Hagmann J."/>
            <person name="Chen-Min-Tao R."/>
            <person name="Iglesias-Fernandez R."/>
            <person name="Schuster S.C."/>
            <person name="Alonso-Blanco C."/>
            <person name="Roudier F."/>
            <person name="Carbonero P."/>
            <person name="Paz-Ares J."/>
            <person name="Davis S.J."/>
            <person name="Pecinka A."/>
            <person name="Quesneville H."/>
            <person name="Colot V."/>
            <person name="Lysak M.A."/>
            <person name="Weigel D."/>
            <person name="Coupland G."/>
            <person name="Schneeberger K."/>
        </authorList>
    </citation>
    <scope>NUCLEOTIDE SEQUENCE [LARGE SCALE GENOMIC DNA]</scope>
    <source>
        <strain evidence="8">cv. Pajares</strain>
    </source>
</reference>
<evidence type="ECO:0000256" key="4">
    <source>
        <dbReference type="SAM" id="MobiDB-lite"/>
    </source>
</evidence>
<keyword evidence="5" id="KW-0472">Membrane</keyword>
<dbReference type="PANTHER" id="PTHR13145">
    <property type="entry name" value="SSM4 PROTEIN"/>
    <property type="match status" value="1"/>
</dbReference>
<feature type="transmembrane region" description="Helical" evidence="5">
    <location>
        <begin position="803"/>
        <end position="818"/>
    </location>
</feature>
<feature type="transmembrane region" description="Helical" evidence="5">
    <location>
        <begin position="670"/>
        <end position="693"/>
    </location>
</feature>
<dbReference type="PANTHER" id="PTHR13145:SF7">
    <property type="entry name" value="RING-CH-TYPE DOMAIN-CONTAINING PROTEIN"/>
    <property type="match status" value="1"/>
</dbReference>
<dbReference type="InterPro" id="IPR011016">
    <property type="entry name" value="Znf_RING-CH"/>
</dbReference>
<dbReference type="OrthoDB" id="1108038at2759"/>
<feature type="transmembrane region" description="Helical" evidence="5">
    <location>
        <begin position="764"/>
        <end position="783"/>
    </location>
</feature>
<dbReference type="SMART" id="SM00744">
    <property type="entry name" value="RINGv"/>
    <property type="match status" value="1"/>
</dbReference>
<dbReference type="GO" id="GO:0005789">
    <property type="term" value="C:endoplasmic reticulum membrane"/>
    <property type="evidence" value="ECO:0007669"/>
    <property type="project" value="TreeGrafter"/>
</dbReference>
<organism evidence="7 8">
    <name type="scientific">Arabis alpina</name>
    <name type="common">Alpine rock-cress</name>
    <dbReference type="NCBI Taxonomy" id="50452"/>
    <lineage>
        <taxon>Eukaryota</taxon>
        <taxon>Viridiplantae</taxon>
        <taxon>Streptophyta</taxon>
        <taxon>Embryophyta</taxon>
        <taxon>Tracheophyta</taxon>
        <taxon>Spermatophyta</taxon>
        <taxon>Magnoliopsida</taxon>
        <taxon>eudicotyledons</taxon>
        <taxon>Gunneridae</taxon>
        <taxon>Pentapetalae</taxon>
        <taxon>rosids</taxon>
        <taxon>malvids</taxon>
        <taxon>Brassicales</taxon>
        <taxon>Brassicaceae</taxon>
        <taxon>Arabideae</taxon>
        <taxon>Arabis</taxon>
    </lineage>
</organism>
<dbReference type="AlphaFoldDB" id="A0A087H7N0"/>
<feature type="transmembrane region" description="Helical" evidence="5">
    <location>
        <begin position="362"/>
        <end position="387"/>
    </location>
</feature>
<dbReference type="Gramene" id="KFK38132">
    <property type="protein sequence ID" value="KFK38132"/>
    <property type="gene ID" value="AALP_AA3G073800"/>
</dbReference>
<dbReference type="InterPro" id="IPR013083">
    <property type="entry name" value="Znf_RING/FYVE/PHD"/>
</dbReference>
<evidence type="ECO:0000256" key="1">
    <source>
        <dbReference type="ARBA" id="ARBA00022723"/>
    </source>
</evidence>
<evidence type="ECO:0000313" key="8">
    <source>
        <dbReference type="Proteomes" id="UP000029120"/>
    </source>
</evidence>
<dbReference type="SUPFAM" id="SSF57850">
    <property type="entry name" value="RING/U-box"/>
    <property type="match status" value="1"/>
</dbReference>
<dbReference type="CDD" id="cd16702">
    <property type="entry name" value="RING_CH-C4HC3_MARCH6"/>
    <property type="match status" value="1"/>
</dbReference>
<accession>A0A087H7N0</accession>
<dbReference type="Proteomes" id="UP000029120">
    <property type="component" value="Chromosome 3"/>
</dbReference>
<dbReference type="GO" id="GO:0036503">
    <property type="term" value="P:ERAD pathway"/>
    <property type="evidence" value="ECO:0007669"/>
    <property type="project" value="TreeGrafter"/>
</dbReference>
<evidence type="ECO:0000259" key="6">
    <source>
        <dbReference type="PROSITE" id="PS51292"/>
    </source>
</evidence>
<protein>
    <recommendedName>
        <fullName evidence="6">RING-CH-type domain-containing protein</fullName>
    </recommendedName>
</protein>
<feature type="transmembrane region" description="Helical" evidence="5">
    <location>
        <begin position="496"/>
        <end position="517"/>
    </location>
</feature>
<feature type="transmembrane region" description="Helical" evidence="5">
    <location>
        <begin position="297"/>
        <end position="317"/>
    </location>
</feature>
<keyword evidence="5" id="KW-1133">Transmembrane helix</keyword>